<dbReference type="AlphaFoldDB" id="A0A4Y5ZP71"/>
<evidence type="ECO:0000313" key="1">
    <source>
        <dbReference type="EMBL" id="QDE47562.1"/>
    </source>
</evidence>
<gene>
    <name evidence="1" type="ORF">EIN43_16905</name>
</gene>
<evidence type="ECO:0000313" key="2">
    <source>
        <dbReference type="Proteomes" id="UP000318237"/>
    </source>
</evidence>
<organism evidence="1 2">
    <name type="scientific">Enterobacter hormaechei</name>
    <dbReference type="NCBI Taxonomy" id="158836"/>
    <lineage>
        <taxon>Bacteria</taxon>
        <taxon>Pseudomonadati</taxon>
        <taxon>Pseudomonadota</taxon>
        <taxon>Gammaproteobacteria</taxon>
        <taxon>Enterobacterales</taxon>
        <taxon>Enterobacteriaceae</taxon>
        <taxon>Enterobacter</taxon>
        <taxon>Enterobacter cloacae complex</taxon>
    </lineage>
</organism>
<dbReference type="EMBL" id="CP041054">
    <property type="protein sequence ID" value="QDE47562.1"/>
    <property type="molecule type" value="Genomic_DNA"/>
</dbReference>
<accession>A0A4Y5ZP71</accession>
<protein>
    <submittedName>
        <fullName evidence="1">Uncharacterized protein</fullName>
    </submittedName>
</protein>
<dbReference type="Proteomes" id="UP000318237">
    <property type="component" value="Chromosome"/>
</dbReference>
<proteinExistence type="predicted"/>
<reference evidence="1 2" key="1">
    <citation type="submission" date="2019-06" db="EMBL/GenBank/DDBJ databases">
        <title>Whole genome sequencing of XDR Enterobacter.</title>
        <authorList>
            <person name="Gnana Soundari P."/>
            <person name="Vijayakumar R."/>
            <person name="Krishnan P."/>
        </authorList>
    </citation>
    <scope>NUCLEOTIDE SEQUENCE [LARGE SCALE GENOMIC DNA]</scope>
    <source>
        <strain evidence="1 2">C126</strain>
    </source>
</reference>
<sequence length="64" mass="7406">MANDDVYDMNHLDDTVARGFNTSHSSHQCSVIDFEVELKRKITLRQWKGLQLLKMNLIGKTNQT</sequence>
<name>A0A4Y5ZP71_9ENTR</name>